<feature type="signal peptide" evidence="2">
    <location>
        <begin position="1"/>
        <end position="23"/>
    </location>
</feature>
<keyword evidence="4" id="KW-1185">Reference proteome</keyword>
<name>A0A0S2TF47_9GAMM</name>
<evidence type="ECO:0008006" key="5">
    <source>
        <dbReference type="Google" id="ProtNLM"/>
    </source>
</evidence>
<accession>A0A0S2TF47</accession>
<dbReference type="STRING" id="1748243.Tel_11855"/>
<dbReference type="Proteomes" id="UP000055136">
    <property type="component" value="Chromosome"/>
</dbReference>
<organism evidence="3 4">
    <name type="scientific">Candidatus Tenderia electrophaga</name>
    <dbReference type="NCBI Taxonomy" id="1748243"/>
    <lineage>
        <taxon>Bacteria</taxon>
        <taxon>Pseudomonadati</taxon>
        <taxon>Pseudomonadota</taxon>
        <taxon>Gammaproteobacteria</taxon>
        <taxon>Candidatus Tenderiales</taxon>
        <taxon>Candidatus Tenderiaceae</taxon>
        <taxon>Candidatus Tenderia</taxon>
    </lineage>
</organism>
<evidence type="ECO:0000256" key="2">
    <source>
        <dbReference type="SAM" id="SignalP"/>
    </source>
</evidence>
<dbReference type="KEGG" id="tee:Tel_11855"/>
<evidence type="ECO:0000256" key="1">
    <source>
        <dbReference type="SAM" id="MobiDB-lite"/>
    </source>
</evidence>
<dbReference type="AlphaFoldDB" id="A0A0S2TF47"/>
<feature type="chain" id="PRO_5006605007" description="Signal recognition particle subunit FFH/SRP54 (Srp54)" evidence="2">
    <location>
        <begin position="24"/>
        <end position="164"/>
    </location>
</feature>
<reference evidence="3" key="1">
    <citation type="submission" date="2015-10" db="EMBL/GenBank/DDBJ databases">
        <title>Description of Candidatus Tenderia electrophaga gen. nov, sp. nov., an Uncultivated Electroautotroph from a Biocathode Enrichment.</title>
        <authorList>
            <person name="Eddie B.J."/>
            <person name="Malanoski A.P."/>
            <person name="Wang Z."/>
            <person name="Hall R.J."/>
            <person name="Oh S.D."/>
            <person name="Heiner C."/>
            <person name="Lin B."/>
            <person name="Strycharz-Glaven S.M."/>
        </authorList>
    </citation>
    <scope>NUCLEOTIDE SEQUENCE [LARGE SCALE GENOMIC DNA]</scope>
    <source>
        <strain evidence="3">NRL1</strain>
    </source>
</reference>
<sequence>MNLKHVLIPTAVCLAIGFSVVQADDRHPPSQGRMSGQAASSPGMGMNMMDMDRMQDQMQAMQETMGRAQKTDDPEERMRLMQEHMTQMHEMMGNMRGMMGPGMMMRSSPGGKTGSGEKSGAGSMSMDERQKMMARRLDMMQQMMEQMMGQMMMQQRSEHGEMKK</sequence>
<evidence type="ECO:0000313" key="3">
    <source>
        <dbReference type="EMBL" id="ALP53769.1"/>
    </source>
</evidence>
<keyword evidence="2" id="KW-0732">Signal</keyword>
<evidence type="ECO:0000313" key="4">
    <source>
        <dbReference type="Proteomes" id="UP000055136"/>
    </source>
</evidence>
<protein>
    <recommendedName>
        <fullName evidence="5">Signal recognition particle subunit FFH/SRP54 (Srp54)</fullName>
    </recommendedName>
</protein>
<proteinExistence type="predicted"/>
<feature type="region of interest" description="Disordered" evidence="1">
    <location>
        <begin position="107"/>
        <end position="126"/>
    </location>
</feature>
<dbReference type="EMBL" id="CP013099">
    <property type="protein sequence ID" value="ALP53769.1"/>
    <property type="molecule type" value="Genomic_DNA"/>
</dbReference>
<gene>
    <name evidence="3" type="ORF">Tel_11855</name>
</gene>